<dbReference type="InterPro" id="IPR024083">
    <property type="entry name" value="Fumarase/histidase_N"/>
</dbReference>
<dbReference type="CDD" id="cd00332">
    <property type="entry name" value="PAL-HAL"/>
    <property type="match status" value="1"/>
</dbReference>
<dbReference type="Gene3D" id="1.10.275.10">
    <property type="entry name" value="Fumarase/aspartase (N-terminal domain)"/>
    <property type="match status" value="1"/>
</dbReference>
<feature type="region of interest" description="Disordered" evidence="2">
    <location>
        <begin position="143"/>
        <end position="172"/>
    </location>
</feature>
<dbReference type="EMBL" id="JH930478">
    <property type="protein sequence ID" value="EKM50751.1"/>
    <property type="molecule type" value="Genomic_DNA"/>
</dbReference>
<dbReference type="GeneID" id="18913396"/>
<evidence type="ECO:0000313" key="4">
    <source>
        <dbReference type="Proteomes" id="UP000008370"/>
    </source>
</evidence>
<dbReference type="SUPFAM" id="SSF48557">
    <property type="entry name" value="L-aspartase-like"/>
    <property type="match status" value="1"/>
</dbReference>
<dbReference type="InterPro" id="IPR023144">
    <property type="entry name" value="Phe_NH3-lyase_shielding_dom_sf"/>
</dbReference>
<comment type="similarity">
    <text evidence="1">Belongs to the PAL/histidase family.</text>
</comment>
<evidence type="ECO:0000256" key="2">
    <source>
        <dbReference type="SAM" id="MobiDB-lite"/>
    </source>
</evidence>
<dbReference type="InterPro" id="IPR001106">
    <property type="entry name" value="Aromatic_Lyase"/>
</dbReference>
<dbReference type="OrthoDB" id="10051290at2759"/>
<name>K5UM21_PHACS</name>
<dbReference type="Gene3D" id="1.20.200.10">
    <property type="entry name" value="Fumarase/aspartase (Central domain)"/>
    <property type="match status" value="1"/>
</dbReference>
<gene>
    <name evidence="3" type="ORF">PHACADRAFT_213640</name>
</gene>
<dbReference type="AlphaFoldDB" id="K5UM21"/>
<reference evidence="3 4" key="1">
    <citation type="journal article" date="2012" name="BMC Genomics">
        <title>Comparative genomics of the white-rot fungi, Phanerochaete carnosa and P. chrysosporium, to elucidate the genetic basis of the distinct wood types they colonize.</title>
        <authorList>
            <person name="Suzuki H."/>
            <person name="MacDonald J."/>
            <person name="Syed K."/>
            <person name="Salamov A."/>
            <person name="Hori C."/>
            <person name="Aerts A."/>
            <person name="Henrissat B."/>
            <person name="Wiebenga A."/>
            <person name="vanKuyk P.A."/>
            <person name="Barry K."/>
            <person name="Lindquist E."/>
            <person name="LaButti K."/>
            <person name="Lapidus A."/>
            <person name="Lucas S."/>
            <person name="Coutinho P."/>
            <person name="Gong Y."/>
            <person name="Samejima M."/>
            <person name="Mahadevan R."/>
            <person name="Abou-Zaid M."/>
            <person name="de Vries R.P."/>
            <person name="Igarashi K."/>
            <person name="Yadav J.S."/>
            <person name="Grigoriev I.V."/>
            <person name="Master E.R."/>
        </authorList>
    </citation>
    <scope>NUCLEOTIDE SEQUENCE [LARGE SCALE GENOMIC DNA]</scope>
    <source>
        <strain evidence="3 4">HHB-10118-sp</strain>
    </source>
</reference>
<dbReference type="PANTHER" id="PTHR10362">
    <property type="entry name" value="HISTIDINE AMMONIA-LYASE"/>
    <property type="match status" value="1"/>
</dbReference>
<dbReference type="Proteomes" id="UP000008370">
    <property type="component" value="Unassembled WGS sequence"/>
</dbReference>
<sequence length="818" mass="88735">MNAGRDELAESMGEWDIVDCAVEVSDDDREHVDKVVEEERRTSVASTSEFENFAGTRASKGDASAAFGKSTVVAPKNLRQPHTPFQITSRKSQNAVELAPDLCISLPEGPTAPRLPQSPARQQHYYVSPHRLLPYVRRHAHNGRNSAIYPPNDSVASNGHASSSTDRKPGLSDRLVDAYDELQAYREGNPVIVDGHTLSIAAVAAAARYGAAVALGDRPETRERVARSRRVIVDKVNAQRKRIRTHLKTVYTADTRSNNPLLLGQALLQHQQAGALLSQTEAPLQVLPLGDPLAMTSMPEARVRGAIVIRMNSLICGHSGIRWELIEKLGELLRESITPLVPLRGSISASGEHLGILNGTAFSTSIGALALNEVVHLSLLAQVCTTMSTESMTGAVAFFNSFIHVAARPHPGQIEVARNIRILLGDSQMALKYQNEAHITEDEGELRQDRYPLRTSAQFLGPQIEDILSALNAATVECSSTTDNPLVDGETGAVHHGGNFRAMAVTSAMEKTRLAIYHIGKLLFSQCTELINPAMNRRLPPNLASTDPSHNYFTKGVDIHTAAYVSELGYLATPASTHIQSAEMHNQAVNSLALISARYTITAIDVLSLLTASYLLVLCQALDLRSMHHDLQFSLSAIVRELVPKNFPSVARHADVLMAILERVVFRALDTTSTADCKARMYCVAASTTTSLVDFLSADLTFGANLGHITGFRAEFAERAAGTLMALRMQYLEGARSSAPASRHLGKTRAVYEFVRVTLGVRVHGAENLRGFEMGPGVEDGTVGGYISVIYEAIRDGKMQGVIIQLVRPPKAGEAPRA</sequence>
<dbReference type="KEGG" id="pco:PHACADRAFT_213640"/>
<feature type="compositionally biased region" description="Polar residues" evidence="2">
    <location>
        <begin position="154"/>
        <end position="164"/>
    </location>
</feature>
<accession>K5UM21</accession>
<proteinExistence type="inferred from homology"/>
<dbReference type="RefSeq" id="XP_007401014.1">
    <property type="nucleotide sequence ID" value="XM_007400952.1"/>
</dbReference>
<organism evidence="3 4">
    <name type="scientific">Phanerochaete carnosa (strain HHB-10118-sp)</name>
    <name type="common">White-rot fungus</name>
    <name type="synonym">Peniophora carnosa</name>
    <dbReference type="NCBI Taxonomy" id="650164"/>
    <lineage>
        <taxon>Eukaryota</taxon>
        <taxon>Fungi</taxon>
        <taxon>Dikarya</taxon>
        <taxon>Basidiomycota</taxon>
        <taxon>Agaricomycotina</taxon>
        <taxon>Agaricomycetes</taxon>
        <taxon>Polyporales</taxon>
        <taxon>Phanerochaetaceae</taxon>
        <taxon>Phanerochaete</taxon>
    </lineage>
</organism>
<protein>
    <recommendedName>
        <fullName evidence="5">Phenylalanine ammonia-lyase</fullName>
    </recommendedName>
</protein>
<dbReference type="Pfam" id="PF00221">
    <property type="entry name" value="Lyase_aromatic"/>
    <property type="match status" value="1"/>
</dbReference>
<dbReference type="STRING" id="650164.K5UM21"/>
<dbReference type="InterPro" id="IPR008948">
    <property type="entry name" value="L-Aspartase-like"/>
</dbReference>
<dbReference type="GO" id="GO:0003824">
    <property type="term" value="F:catalytic activity"/>
    <property type="evidence" value="ECO:0007669"/>
    <property type="project" value="InterPro"/>
</dbReference>
<evidence type="ECO:0000256" key="1">
    <source>
        <dbReference type="ARBA" id="ARBA00007238"/>
    </source>
</evidence>
<evidence type="ECO:0000313" key="3">
    <source>
        <dbReference type="EMBL" id="EKM50751.1"/>
    </source>
</evidence>
<dbReference type="InParanoid" id="K5UM21"/>
<keyword evidence="4" id="KW-1185">Reference proteome</keyword>
<evidence type="ECO:0008006" key="5">
    <source>
        <dbReference type="Google" id="ProtNLM"/>
    </source>
</evidence>
<dbReference type="HOGENOM" id="CLU_014801_3_1_1"/>
<dbReference type="Gene3D" id="1.10.274.20">
    <property type="entry name" value="Phenylalanine ammonia-lyase 1, domain 3"/>
    <property type="match status" value="1"/>
</dbReference>